<feature type="region of interest" description="Disordered" evidence="8">
    <location>
        <begin position="89"/>
        <end position="133"/>
    </location>
</feature>
<dbReference type="GeneID" id="11530784"/>
<keyword evidence="3 9" id="KW-0812">Transmembrane</keyword>
<dbReference type="Proteomes" id="UP000005666">
    <property type="component" value="Chromosome 16"/>
</dbReference>
<evidence type="ECO:0000256" key="1">
    <source>
        <dbReference type="ARBA" id="ARBA00004586"/>
    </source>
</evidence>
<name>G8C1Z7_TETPH</name>
<protein>
    <recommendedName>
        <fullName evidence="10">VASt domain-containing protein</fullName>
    </recommendedName>
</protein>
<comment type="subcellular location">
    <subcellularLocation>
        <location evidence="6">Endomembrane system</location>
        <topology evidence="6">Single-pass membrane protein</topology>
    </subcellularLocation>
    <subcellularLocation>
        <location evidence="1">Endoplasmic reticulum membrane</location>
    </subcellularLocation>
</comment>
<keyword evidence="12" id="KW-1185">Reference proteome</keyword>
<evidence type="ECO:0000256" key="2">
    <source>
        <dbReference type="ARBA" id="ARBA00006582"/>
    </source>
</evidence>
<feature type="transmembrane region" description="Helical" evidence="9">
    <location>
        <begin position="644"/>
        <end position="662"/>
    </location>
</feature>
<dbReference type="GO" id="GO:0005739">
    <property type="term" value="C:mitochondrion"/>
    <property type="evidence" value="ECO:0007669"/>
    <property type="project" value="TreeGrafter"/>
</dbReference>
<dbReference type="PANTHER" id="PTHR23319:SF4">
    <property type="entry name" value="GRAM DOMAIN CONTAINING 1B, ISOFORM E"/>
    <property type="match status" value="1"/>
</dbReference>
<evidence type="ECO:0000256" key="3">
    <source>
        <dbReference type="ARBA" id="ARBA00022692"/>
    </source>
</evidence>
<dbReference type="OrthoDB" id="2162691at2759"/>
<evidence type="ECO:0000256" key="8">
    <source>
        <dbReference type="SAM" id="MobiDB-lite"/>
    </source>
</evidence>
<dbReference type="Pfam" id="PF02893">
    <property type="entry name" value="GRAM"/>
    <property type="match status" value="1"/>
</dbReference>
<evidence type="ECO:0000256" key="5">
    <source>
        <dbReference type="ARBA" id="ARBA00023136"/>
    </source>
</evidence>
<evidence type="ECO:0000256" key="4">
    <source>
        <dbReference type="ARBA" id="ARBA00022989"/>
    </source>
</evidence>
<dbReference type="Pfam" id="PF16016">
    <property type="entry name" value="VASt"/>
    <property type="match status" value="1"/>
</dbReference>
<dbReference type="RefSeq" id="XP_003688609.1">
    <property type="nucleotide sequence ID" value="XM_003688561.1"/>
</dbReference>
<dbReference type="PROSITE" id="PS51778">
    <property type="entry name" value="VAST"/>
    <property type="match status" value="1"/>
</dbReference>
<gene>
    <name evidence="11" type="primary">TPHA0P00170</name>
    <name evidence="11" type="ordered locus">TPHA_0P00170</name>
</gene>
<keyword evidence="5 9" id="KW-0472">Membrane</keyword>
<proteinExistence type="inferred from homology"/>
<organism evidence="11 12">
    <name type="scientific">Tetrapisispora phaffii (strain ATCC 24235 / CBS 4417 / NBRC 1672 / NRRL Y-8282 / UCD 70-5)</name>
    <name type="common">Yeast</name>
    <name type="synonym">Fabospora phaffii</name>
    <dbReference type="NCBI Taxonomy" id="1071381"/>
    <lineage>
        <taxon>Eukaryota</taxon>
        <taxon>Fungi</taxon>
        <taxon>Dikarya</taxon>
        <taxon>Ascomycota</taxon>
        <taxon>Saccharomycotina</taxon>
        <taxon>Saccharomycetes</taxon>
        <taxon>Saccharomycetales</taxon>
        <taxon>Saccharomycetaceae</taxon>
        <taxon>Tetrapisispora</taxon>
    </lineage>
</organism>
<evidence type="ECO:0000256" key="6">
    <source>
        <dbReference type="ARBA" id="ARBA00037847"/>
    </source>
</evidence>
<evidence type="ECO:0000256" key="9">
    <source>
        <dbReference type="SAM" id="Phobius"/>
    </source>
</evidence>
<dbReference type="InterPro" id="IPR031968">
    <property type="entry name" value="VASt"/>
</dbReference>
<evidence type="ECO:0000256" key="7">
    <source>
        <dbReference type="SAM" id="Coils"/>
    </source>
</evidence>
<dbReference type="SMART" id="SM00568">
    <property type="entry name" value="GRAM"/>
    <property type="match status" value="1"/>
</dbReference>
<evidence type="ECO:0000313" key="11">
    <source>
        <dbReference type="EMBL" id="CCE66175.1"/>
    </source>
</evidence>
<keyword evidence="4 9" id="KW-1133">Transmembrane helix</keyword>
<comment type="similarity">
    <text evidence="2">Belongs to the YSP2 family.</text>
</comment>
<dbReference type="CDD" id="cd13220">
    <property type="entry name" value="PH-GRAM_GRAMDC"/>
    <property type="match status" value="1"/>
</dbReference>
<dbReference type="GO" id="GO:0032366">
    <property type="term" value="P:intracellular sterol transport"/>
    <property type="evidence" value="ECO:0007669"/>
    <property type="project" value="TreeGrafter"/>
</dbReference>
<feature type="compositionally biased region" description="Polar residues" evidence="8">
    <location>
        <begin position="113"/>
        <end position="133"/>
    </location>
</feature>
<dbReference type="AlphaFoldDB" id="G8C1Z7"/>
<feature type="region of interest" description="Disordered" evidence="8">
    <location>
        <begin position="168"/>
        <end position="196"/>
    </location>
</feature>
<dbReference type="GO" id="GO:0005789">
    <property type="term" value="C:endoplasmic reticulum membrane"/>
    <property type="evidence" value="ECO:0007669"/>
    <property type="project" value="UniProtKB-SubCell"/>
</dbReference>
<evidence type="ECO:0000313" key="12">
    <source>
        <dbReference type="Proteomes" id="UP000005666"/>
    </source>
</evidence>
<feature type="domain" description="VASt" evidence="10">
    <location>
        <begin position="410"/>
        <end position="585"/>
    </location>
</feature>
<dbReference type="eggNOG" id="KOG1032">
    <property type="taxonomic scope" value="Eukaryota"/>
</dbReference>
<dbReference type="OMA" id="WIGSSWI"/>
<accession>G8C1Z7</accession>
<dbReference type="KEGG" id="tpf:TPHA_0P00170"/>
<dbReference type="GO" id="GO:0032934">
    <property type="term" value="F:sterol binding"/>
    <property type="evidence" value="ECO:0007669"/>
    <property type="project" value="TreeGrafter"/>
</dbReference>
<keyword evidence="7" id="KW-0175">Coiled coil</keyword>
<dbReference type="GO" id="GO:0005886">
    <property type="term" value="C:plasma membrane"/>
    <property type="evidence" value="ECO:0007669"/>
    <property type="project" value="TreeGrafter"/>
</dbReference>
<feature type="compositionally biased region" description="Basic and acidic residues" evidence="8">
    <location>
        <begin position="1"/>
        <end position="12"/>
    </location>
</feature>
<dbReference type="EMBL" id="HE612871">
    <property type="protein sequence ID" value="CCE66175.1"/>
    <property type="molecule type" value="Genomic_DNA"/>
</dbReference>
<dbReference type="GO" id="GO:0120015">
    <property type="term" value="F:sterol transfer activity"/>
    <property type="evidence" value="ECO:0007669"/>
    <property type="project" value="TreeGrafter"/>
</dbReference>
<reference evidence="11 12" key="1">
    <citation type="journal article" date="2011" name="Proc. Natl. Acad. Sci. U.S.A.">
        <title>Evolutionary erosion of yeast sex chromosomes by mating-type switching accidents.</title>
        <authorList>
            <person name="Gordon J.L."/>
            <person name="Armisen D."/>
            <person name="Proux-Wera E."/>
            <person name="Oheigeartaigh S.S."/>
            <person name="Byrne K.P."/>
            <person name="Wolfe K.H."/>
        </authorList>
    </citation>
    <scope>NUCLEOTIDE SEQUENCE [LARGE SCALE GENOMIC DNA]</scope>
    <source>
        <strain evidence="12">ATCC 24235 / CBS 4417 / NBRC 1672 / NRRL Y-8282 / UCD 70-5</strain>
    </source>
</reference>
<dbReference type="STRING" id="1071381.G8C1Z7"/>
<dbReference type="InterPro" id="IPR011993">
    <property type="entry name" value="PH-like_dom_sf"/>
</dbReference>
<feature type="region of interest" description="Disordered" evidence="8">
    <location>
        <begin position="1"/>
        <end position="61"/>
    </location>
</feature>
<feature type="coiled-coil region" evidence="7">
    <location>
        <begin position="621"/>
        <end position="648"/>
    </location>
</feature>
<dbReference type="GO" id="GO:0032541">
    <property type="term" value="C:cortical endoplasmic reticulum"/>
    <property type="evidence" value="ECO:0007669"/>
    <property type="project" value="TreeGrafter"/>
</dbReference>
<dbReference type="InterPro" id="IPR004182">
    <property type="entry name" value="GRAM"/>
</dbReference>
<dbReference type="InterPro" id="IPR051482">
    <property type="entry name" value="Cholesterol_transport"/>
</dbReference>
<evidence type="ECO:0000259" key="10">
    <source>
        <dbReference type="PROSITE" id="PS51778"/>
    </source>
</evidence>
<dbReference type="PANTHER" id="PTHR23319">
    <property type="entry name" value="GRAM DOMAIN CONTAINING 1B, ISOFORM E"/>
    <property type="match status" value="1"/>
</dbReference>
<dbReference type="Gene3D" id="2.30.29.30">
    <property type="entry name" value="Pleckstrin-homology domain (PH domain)/Phosphotyrosine-binding domain (PTB)"/>
    <property type="match status" value="1"/>
</dbReference>
<dbReference type="GO" id="GO:0140268">
    <property type="term" value="C:endoplasmic reticulum-plasma membrane contact site"/>
    <property type="evidence" value="ECO:0007669"/>
    <property type="project" value="TreeGrafter"/>
</dbReference>
<sequence>MSEGLKSDREGELVDVNAVVDETQTTNDVVDNDSQNDEGAASVSGDVEVKEPQSPSVSSPSFIQMFSPFSYGKSADSLGNIKEENVDGKYGNLDGGSGSKPTSPVIISHRRQPSGNVRKNSKRTNSIDSAMQAADSTSVTVSRKTSNVSVKDIATAVETPLSINTDVAESKKVDDNDQESLEPLKSSTSKQHTYSDDKYKDTDFKYASESRNIEFHEVFKTTPLKDRLLDEYHCTLSREFLYQGKLYISENYLCFNSSILGWVSKLVIPFKDIIFVEKTSAAGLFPNAISIETTMGKTQFNGFSSRDETFALLKEVWARVLIEDGEINSNSSRELRLKNDSKESFSESNALIIDRAINSIDEKTPDSDISRLQESDVTININKFKKNSGYTYKGPYVGETKTKSFETEGNEHALVDIPIDVAPGLAFKALFDDNITNFWTDFAAYSGDSFEYSEIPRFDKTDKEGHQYREYEYMKKLNYSVGPSSTKCYAKTTIIHLDYEDYIEVVNCVSTPDVPSGGSFNTMTRFIFVWDGQASTTSRFKVSFWVDWIGSSWIKSLVESSCQSGLSANFEKMKGFIVDYIHNIVSPQLMSLEMACGGTESDAASSVVNSESKTVFDMEYMGNIELQVNQLRDTCSRMQKDIRMLTRLIFALLVFIVAEVLLRK</sequence>
<dbReference type="HOGENOM" id="CLU_015638_1_1_1"/>